<feature type="transmembrane region" description="Helical" evidence="8">
    <location>
        <begin position="259"/>
        <end position="277"/>
    </location>
</feature>
<feature type="transmembrane region" description="Helical" evidence="8">
    <location>
        <begin position="71"/>
        <end position="89"/>
    </location>
</feature>
<keyword evidence="5 8" id="KW-0812">Transmembrane</keyword>
<dbReference type="InterPro" id="IPR038770">
    <property type="entry name" value="Na+/solute_symporter_sf"/>
</dbReference>
<comment type="caution">
    <text evidence="9">The sequence shown here is derived from an EMBL/GenBank/DDBJ whole genome shotgun (WGS) entry which is preliminary data.</text>
</comment>
<evidence type="ECO:0000313" key="10">
    <source>
        <dbReference type="Proteomes" id="UP001202117"/>
    </source>
</evidence>
<accession>A0ABS9S065</accession>
<gene>
    <name evidence="9" type="ORF">MKP05_20610</name>
</gene>
<dbReference type="Proteomes" id="UP001202117">
    <property type="component" value="Unassembled WGS sequence"/>
</dbReference>
<evidence type="ECO:0000256" key="1">
    <source>
        <dbReference type="ARBA" id="ARBA00004651"/>
    </source>
</evidence>
<evidence type="ECO:0000256" key="5">
    <source>
        <dbReference type="ARBA" id="ARBA00022692"/>
    </source>
</evidence>
<evidence type="ECO:0000256" key="7">
    <source>
        <dbReference type="ARBA" id="ARBA00023136"/>
    </source>
</evidence>
<keyword evidence="6 8" id="KW-1133">Transmembrane helix</keyword>
<evidence type="ECO:0000256" key="2">
    <source>
        <dbReference type="ARBA" id="ARBA00010145"/>
    </source>
</evidence>
<name>A0ABS9S065_9GAMM</name>
<feature type="transmembrane region" description="Helical" evidence="8">
    <location>
        <begin position="130"/>
        <end position="153"/>
    </location>
</feature>
<feature type="transmembrane region" description="Helical" evidence="8">
    <location>
        <begin position="173"/>
        <end position="194"/>
    </location>
</feature>
<feature type="transmembrane region" description="Helical" evidence="8">
    <location>
        <begin position="6"/>
        <end position="27"/>
    </location>
</feature>
<comment type="similarity">
    <text evidence="2">Belongs to the auxin efflux carrier (TC 2.A.69) family.</text>
</comment>
<dbReference type="Gene3D" id="1.20.1530.20">
    <property type="match status" value="1"/>
</dbReference>
<feature type="transmembrane region" description="Helical" evidence="8">
    <location>
        <begin position="36"/>
        <end position="59"/>
    </location>
</feature>
<feature type="transmembrane region" description="Helical" evidence="8">
    <location>
        <begin position="289"/>
        <end position="309"/>
    </location>
</feature>
<keyword evidence="4" id="KW-1003">Cell membrane</keyword>
<evidence type="ECO:0000256" key="4">
    <source>
        <dbReference type="ARBA" id="ARBA00022475"/>
    </source>
</evidence>
<feature type="transmembrane region" description="Helical" evidence="8">
    <location>
        <begin position="234"/>
        <end position="253"/>
    </location>
</feature>
<dbReference type="EMBL" id="JAKVPY010000047">
    <property type="protein sequence ID" value="MCH4565503.1"/>
    <property type="molecule type" value="Genomic_DNA"/>
</dbReference>
<feature type="transmembrane region" description="Helical" evidence="8">
    <location>
        <begin position="200"/>
        <end position="222"/>
    </location>
</feature>
<organism evidence="9 10">
    <name type="scientific">Halomonas flagellata</name>
    <dbReference type="NCBI Taxonomy" id="2920385"/>
    <lineage>
        <taxon>Bacteria</taxon>
        <taxon>Pseudomonadati</taxon>
        <taxon>Pseudomonadota</taxon>
        <taxon>Gammaproteobacteria</taxon>
        <taxon>Oceanospirillales</taxon>
        <taxon>Halomonadaceae</taxon>
        <taxon>Halomonas</taxon>
    </lineage>
</organism>
<evidence type="ECO:0000313" key="9">
    <source>
        <dbReference type="EMBL" id="MCH4565503.1"/>
    </source>
</evidence>
<comment type="subcellular location">
    <subcellularLocation>
        <location evidence="1">Cell membrane</location>
        <topology evidence="1">Multi-pass membrane protein</topology>
    </subcellularLocation>
</comment>
<feature type="transmembrane region" description="Helical" evidence="8">
    <location>
        <begin position="101"/>
        <end position="124"/>
    </location>
</feature>
<dbReference type="RefSeq" id="WP_240570048.1">
    <property type="nucleotide sequence ID" value="NZ_JAKVPY010000047.1"/>
</dbReference>
<keyword evidence="7 8" id="KW-0472">Membrane</keyword>
<dbReference type="Pfam" id="PF03547">
    <property type="entry name" value="Mem_trans"/>
    <property type="match status" value="1"/>
</dbReference>
<reference evidence="9 10" key="1">
    <citation type="submission" date="2022-02" db="EMBL/GenBank/DDBJ databases">
        <title>Halomonas fukangensis sp. nov., a halophilic bacterium isolated from a bulk soil of Kalidium foliatum at Fukang.</title>
        <authorList>
            <person name="Huang Y."/>
        </authorList>
    </citation>
    <scope>NUCLEOTIDE SEQUENCE [LARGE SCALE GENOMIC DNA]</scope>
    <source>
        <strain evidence="9 10">EGI 63088</strain>
    </source>
</reference>
<sequence>MGLFEVFLGTLEVTLPVFAMVFVGLVLKRLGWIDAAFIATASSLVFKVTMPVLLFLSIVRADLAYALQPGLIGYFLAVSVLGFFAAWGWARLRYPREEIGVFVQGAFRGNVGIVGLALAASMYGDHGLSLGGIMAGSVIVVYNVLSSIVLALYSPSADSDLRSLLLGLLRNPLILSVMVALPVAFLALPLPAWLVTSGEYLGSLSLPLALICIGGTLGGTAIRHDGRQALYAGLWKLVWLPLAGTVGAFQLGYRDAELGILFLFLASPTAAVAFVMAKAYGANERMTASIIMLTTFGSMLTISLGVFVLKIGGAI</sequence>
<proteinExistence type="inferred from homology"/>
<protein>
    <submittedName>
        <fullName evidence="9">AEC family transporter</fullName>
    </submittedName>
</protein>
<evidence type="ECO:0000256" key="6">
    <source>
        <dbReference type="ARBA" id="ARBA00022989"/>
    </source>
</evidence>
<evidence type="ECO:0000256" key="8">
    <source>
        <dbReference type="SAM" id="Phobius"/>
    </source>
</evidence>
<dbReference type="PANTHER" id="PTHR36838">
    <property type="entry name" value="AUXIN EFFLUX CARRIER FAMILY PROTEIN"/>
    <property type="match status" value="1"/>
</dbReference>
<dbReference type="PANTHER" id="PTHR36838:SF4">
    <property type="entry name" value="AUXIN EFFLUX CARRIER FAMILY PROTEIN"/>
    <property type="match status" value="1"/>
</dbReference>
<keyword evidence="10" id="KW-1185">Reference proteome</keyword>
<evidence type="ECO:0000256" key="3">
    <source>
        <dbReference type="ARBA" id="ARBA00022448"/>
    </source>
</evidence>
<dbReference type="InterPro" id="IPR004776">
    <property type="entry name" value="Mem_transp_PIN-like"/>
</dbReference>
<keyword evidence="3" id="KW-0813">Transport</keyword>